<sequence length="107" mass="10713">MSISSSGAFSPPRPHSRSAPTLPFGSLKICTDADHLLPLETSFSPAATTSVALAHHPVNAWTASMMPWTSGSPLLQGHAATGAPDLLGPGSHLGLGAQGACEAAGCI</sequence>
<accession>A0A8T0Q2Q2</accession>
<proteinExistence type="predicted"/>
<reference evidence="2" key="1">
    <citation type="submission" date="2020-05" db="EMBL/GenBank/DDBJ databases">
        <title>WGS assembly of Panicum virgatum.</title>
        <authorList>
            <person name="Lovell J.T."/>
            <person name="Jenkins J."/>
            <person name="Shu S."/>
            <person name="Juenger T.E."/>
            <person name="Schmutz J."/>
        </authorList>
    </citation>
    <scope>NUCLEOTIDE SEQUENCE</scope>
    <source>
        <strain evidence="2">AP13</strain>
    </source>
</reference>
<keyword evidence="3" id="KW-1185">Reference proteome</keyword>
<name>A0A8T0Q2Q2_PANVG</name>
<evidence type="ECO:0000313" key="2">
    <source>
        <dbReference type="EMBL" id="KAG2565386.1"/>
    </source>
</evidence>
<protein>
    <submittedName>
        <fullName evidence="2">Uncharacterized protein</fullName>
    </submittedName>
</protein>
<evidence type="ECO:0000256" key="1">
    <source>
        <dbReference type="SAM" id="MobiDB-lite"/>
    </source>
</evidence>
<dbReference type="AlphaFoldDB" id="A0A8T0Q2Q2"/>
<evidence type="ECO:0000313" key="3">
    <source>
        <dbReference type="Proteomes" id="UP000823388"/>
    </source>
</evidence>
<gene>
    <name evidence="2" type="ORF">PVAP13_7NG020034</name>
</gene>
<comment type="caution">
    <text evidence="2">The sequence shown here is derived from an EMBL/GenBank/DDBJ whole genome shotgun (WGS) entry which is preliminary data.</text>
</comment>
<organism evidence="2 3">
    <name type="scientific">Panicum virgatum</name>
    <name type="common">Blackwell switchgrass</name>
    <dbReference type="NCBI Taxonomy" id="38727"/>
    <lineage>
        <taxon>Eukaryota</taxon>
        <taxon>Viridiplantae</taxon>
        <taxon>Streptophyta</taxon>
        <taxon>Embryophyta</taxon>
        <taxon>Tracheophyta</taxon>
        <taxon>Spermatophyta</taxon>
        <taxon>Magnoliopsida</taxon>
        <taxon>Liliopsida</taxon>
        <taxon>Poales</taxon>
        <taxon>Poaceae</taxon>
        <taxon>PACMAD clade</taxon>
        <taxon>Panicoideae</taxon>
        <taxon>Panicodae</taxon>
        <taxon>Paniceae</taxon>
        <taxon>Panicinae</taxon>
        <taxon>Panicum</taxon>
        <taxon>Panicum sect. Hiantes</taxon>
    </lineage>
</organism>
<feature type="region of interest" description="Disordered" evidence="1">
    <location>
        <begin position="1"/>
        <end position="21"/>
    </location>
</feature>
<dbReference type="EMBL" id="CM029050">
    <property type="protein sequence ID" value="KAG2565386.1"/>
    <property type="molecule type" value="Genomic_DNA"/>
</dbReference>
<dbReference type="Proteomes" id="UP000823388">
    <property type="component" value="Chromosome 7N"/>
</dbReference>